<dbReference type="OrthoDB" id="9794407at2"/>
<reference evidence="5" key="1">
    <citation type="submission" date="2016-10" db="EMBL/GenBank/DDBJ databases">
        <authorList>
            <person name="Varghese N."/>
            <person name="Submissions S."/>
        </authorList>
    </citation>
    <scope>NUCLEOTIDE SEQUENCE [LARGE SCALE GENOMIC DNA]</scope>
    <source>
        <strain evidence="5">CGMCC 1.10369</strain>
    </source>
</reference>
<dbReference type="PANTHER" id="PTHR43300:SF7">
    <property type="entry name" value="UDP-N-ACETYLBACILLOSAMINE N-ACETYLTRANSFERASE"/>
    <property type="match status" value="1"/>
</dbReference>
<feature type="binding site" evidence="2">
    <location>
        <position position="146"/>
    </location>
    <ligand>
        <name>acetyl-CoA</name>
        <dbReference type="ChEBI" id="CHEBI:57288"/>
    </ligand>
</feature>
<dbReference type="InterPro" id="IPR041561">
    <property type="entry name" value="PglD_N"/>
</dbReference>
<keyword evidence="4" id="KW-0012">Acyltransferase</keyword>
<keyword evidence="4" id="KW-0808">Transferase</keyword>
<dbReference type="Gene3D" id="3.40.50.20">
    <property type="match status" value="1"/>
</dbReference>
<keyword evidence="5" id="KW-1185">Reference proteome</keyword>
<dbReference type="AlphaFoldDB" id="A0A1G9ZKM5"/>
<dbReference type="Pfam" id="PF00132">
    <property type="entry name" value="Hexapep"/>
    <property type="match status" value="1"/>
</dbReference>
<sequence>MKDLVIVGNGGHSKVLRDIVLREAQFRIVAVVDDAFEEAYMKDHKLHVPFMGVEPIRRTFPDAKWIIAVGTNEIRKKIFKRLAIPLTSYATLIDPSAVISPSAKIGFGTVIMPNAVINAQAVIGEHSIINSGAVIEHDCIVGNYTHISPQAVLTGGVKIMNGVHIGANASVIPGKVVGQWAVIGAGSTVIKSIPAYITAIGSPAVMKQKGGSKVEKYPS</sequence>
<evidence type="ECO:0000259" key="3">
    <source>
        <dbReference type="Pfam" id="PF17836"/>
    </source>
</evidence>
<gene>
    <name evidence="4" type="ORF">SAMN04488053_101145</name>
</gene>
<dbReference type="Proteomes" id="UP000198778">
    <property type="component" value="Unassembled WGS sequence"/>
</dbReference>
<dbReference type="InterPro" id="IPR001451">
    <property type="entry name" value="Hexapep"/>
</dbReference>
<feature type="site" description="Increases basicity of active site His" evidence="1">
    <location>
        <position position="138"/>
    </location>
</feature>
<dbReference type="SUPFAM" id="SSF51161">
    <property type="entry name" value="Trimeric LpxA-like enzymes"/>
    <property type="match status" value="1"/>
</dbReference>
<evidence type="ECO:0000313" key="4">
    <source>
        <dbReference type="EMBL" id="SDN21830.1"/>
    </source>
</evidence>
<dbReference type="CDD" id="cd03360">
    <property type="entry name" value="LbH_AT_putative"/>
    <property type="match status" value="1"/>
</dbReference>
<evidence type="ECO:0000256" key="1">
    <source>
        <dbReference type="PIRSR" id="PIRSR620019-1"/>
    </source>
</evidence>
<accession>A0A1G9ZKM5</accession>
<evidence type="ECO:0000313" key="5">
    <source>
        <dbReference type="Proteomes" id="UP000198778"/>
    </source>
</evidence>
<dbReference type="PANTHER" id="PTHR43300">
    <property type="entry name" value="ACETYLTRANSFERASE"/>
    <property type="match status" value="1"/>
</dbReference>
<proteinExistence type="predicted"/>
<evidence type="ECO:0000256" key="2">
    <source>
        <dbReference type="PIRSR" id="PIRSR620019-2"/>
    </source>
</evidence>
<dbReference type="InterPro" id="IPR011004">
    <property type="entry name" value="Trimer_LpxA-like_sf"/>
</dbReference>
<dbReference type="Gene3D" id="2.160.10.10">
    <property type="entry name" value="Hexapeptide repeat proteins"/>
    <property type="match status" value="1"/>
</dbReference>
<feature type="active site" description="Proton acceptor" evidence="1">
    <location>
        <position position="137"/>
    </location>
</feature>
<dbReference type="Pfam" id="PF17836">
    <property type="entry name" value="PglD_N"/>
    <property type="match status" value="1"/>
</dbReference>
<dbReference type="RefSeq" id="WP_090839596.1">
    <property type="nucleotide sequence ID" value="NZ_FNIL01000001.1"/>
</dbReference>
<name>A0A1G9ZKM5_9BACI</name>
<feature type="domain" description="PglD N-terminal" evidence="3">
    <location>
        <begin position="3"/>
        <end position="82"/>
    </location>
</feature>
<dbReference type="NCBIfam" id="TIGR03570">
    <property type="entry name" value="NeuD_NnaD"/>
    <property type="match status" value="1"/>
</dbReference>
<protein>
    <submittedName>
        <fullName evidence="4">Sugar O-acyltransferase, sialic acid O-acetyltransferase NeuD family</fullName>
    </submittedName>
</protein>
<dbReference type="STRING" id="745820.SAMN04488053_101145"/>
<dbReference type="InterPro" id="IPR020019">
    <property type="entry name" value="AcTrfase_PglD-like"/>
</dbReference>
<dbReference type="GO" id="GO:0016746">
    <property type="term" value="F:acyltransferase activity"/>
    <property type="evidence" value="ECO:0007669"/>
    <property type="project" value="UniProtKB-KW"/>
</dbReference>
<organism evidence="4 5">
    <name type="scientific">Alkalicoccus daliensis</name>
    <dbReference type="NCBI Taxonomy" id="745820"/>
    <lineage>
        <taxon>Bacteria</taxon>
        <taxon>Bacillati</taxon>
        <taxon>Bacillota</taxon>
        <taxon>Bacilli</taxon>
        <taxon>Bacillales</taxon>
        <taxon>Bacillaceae</taxon>
        <taxon>Alkalicoccus</taxon>
    </lineage>
</organism>
<dbReference type="InterPro" id="IPR050179">
    <property type="entry name" value="Trans_hexapeptide_repeat"/>
</dbReference>
<feature type="binding site" evidence="2">
    <location>
        <position position="70"/>
    </location>
    <ligand>
        <name>substrate</name>
    </ligand>
</feature>
<dbReference type="EMBL" id="FNIL01000001">
    <property type="protein sequence ID" value="SDN21830.1"/>
    <property type="molecule type" value="Genomic_DNA"/>
</dbReference>